<organism evidence="3 4">
    <name type="scientific">Morganella psychrotolerans</name>
    <dbReference type="NCBI Taxonomy" id="368603"/>
    <lineage>
        <taxon>Bacteria</taxon>
        <taxon>Pseudomonadati</taxon>
        <taxon>Pseudomonadota</taxon>
        <taxon>Gammaproteobacteria</taxon>
        <taxon>Enterobacterales</taxon>
        <taxon>Morganellaceae</taxon>
        <taxon>Morganella</taxon>
    </lineage>
</organism>
<protein>
    <recommendedName>
        <fullName evidence="2">Fimbrial-type adhesion domain-containing protein</fullName>
    </recommendedName>
</protein>
<dbReference type="RefSeq" id="WP_067400502.1">
    <property type="nucleotide sequence ID" value="NZ_LZEY01000008.1"/>
</dbReference>
<evidence type="ECO:0000259" key="2">
    <source>
        <dbReference type="Pfam" id="PF00419"/>
    </source>
</evidence>
<keyword evidence="4" id="KW-1185">Reference proteome</keyword>
<feature type="domain" description="Fimbrial-type adhesion" evidence="2">
    <location>
        <begin position="205"/>
        <end position="336"/>
    </location>
</feature>
<dbReference type="InterPro" id="IPR000259">
    <property type="entry name" value="Adhesion_dom_fimbrial"/>
</dbReference>
<dbReference type="Proteomes" id="UP000092377">
    <property type="component" value="Unassembled WGS sequence"/>
</dbReference>
<reference evidence="4" key="1">
    <citation type="submission" date="2016-06" db="EMBL/GenBank/DDBJ databases">
        <authorList>
            <person name="Butler K."/>
        </authorList>
    </citation>
    <scope>NUCLEOTIDE SEQUENCE [LARGE SCALE GENOMIC DNA]</scope>
    <source>
        <strain evidence="4">GCSL-Mp20</strain>
    </source>
</reference>
<comment type="caution">
    <text evidence="3">The sequence shown here is derived from an EMBL/GenBank/DDBJ whole genome shotgun (WGS) entry which is preliminary data.</text>
</comment>
<dbReference type="Gene3D" id="2.60.40.1090">
    <property type="entry name" value="Fimbrial-type adhesion domain"/>
    <property type="match status" value="1"/>
</dbReference>
<dbReference type="GO" id="GO:0007155">
    <property type="term" value="P:cell adhesion"/>
    <property type="evidence" value="ECO:0007669"/>
    <property type="project" value="InterPro"/>
</dbReference>
<sequence length="338" mass="36208">MKLKLLVLLAAMGMATHAMAADCKISRPAGYMPEHLLASSAPIRLRADAKKNDKTPIGRANSPTNSTDMTVLCVGINGVNGSRPITGPGLQVYPGYTNYYRTNIDGIGVKFILTGPGGDTGVELPAASYVATPGEPNGNATTTDIGKGRLVAYFYKLEDTVKLKSAYQNTVNLMMPTPVAESRIEDFTYAYYKLDKIDIVGIPVCTVDKPLPVDFNTVNAESVRAGVSRSFNFGITCMTDYNDYNAVASITAAQRTPDGKLIKVDDAKNNSDSLTIEITDKTGNKINVDGSTKIESGVRSSGVKANYEWNAILKKQDGTPYPAQGPFKASAIITLDLK</sequence>
<name>A0A1B8HS74_9GAMM</name>
<dbReference type="SUPFAM" id="SSF49401">
    <property type="entry name" value="Bacterial adhesins"/>
    <property type="match status" value="1"/>
</dbReference>
<dbReference type="Gene3D" id="2.60.40.3310">
    <property type="match status" value="1"/>
</dbReference>
<dbReference type="InterPro" id="IPR008966">
    <property type="entry name" value="Adhesion_dom_sf"/>
</dbReference>
<evidence type="ECO:0000313" key="4">
    <source>
        <dbReference type="Proteomes" id="UP000092377"/>
    </source>
</evidence>
<feature type="chain" id="PRO_5008610113" description="Fimbrial-type adhesion domain-containing protein" evidence="1">
    <location>
        <begin position="21"/>
        <end position="338"/>
    </location>
</feature>
<keyword evidence="1" id="KW-0732">Signal</keyword>
<accession>A0A1B8HS74</accession>
<dbReference type="InterPro" id="IPR036937">
    <property type="entry name" value="Adhesion_dom_fimbrial_sf"/>
</dbReference>
<evidence type="ECO:0000313" key="3">
    <source>
        <dbReference type="EMBL" id="OBU12211.1"/>
    </source>
</evidence>
<gene>
    <name evidence="3" type="ORF">AYY18_16960</name>
</gene>
<dbReference type="Pfam" id="PF00419">
    <property type="entry name" value="Fimbrial"/>
    <property type="match status" value="1"/>
</dbReference>
<dbReference type="GO" id="GO:0009289">
    <property type="term" value="C:pilus"/>
    <property type="evidence" value="ECO:0007669"/>
    <property type="project" value="InterPro"/>
</dbReference>
<evidence type="ECO:0000256" key="1">
    <source>
        <dbReference type="SAM" id="SignalP"/>
    </source>
</evidence>
<proteinExistence type="predicted"/>
<dbReference type="EMBL" id="LZEY01000008">
    <property type="protein sequence ID" value="OBU12211.1"/>
    <property type="molecule type" value="Genomic_DNA"/>
</dbReference>
<dbReference type="OrthoDB" id="6515729at2"/>
<dbReference type="AlphaFoldDB" id="A0A1B8HS74"/>
<feature type="signal peptide" evidence="1">
    <location>
        <begin position="1"/>
        <end position="20"/>
    </location>
</feature>